<proteinExistence type="predicted"/>
<evidence type="ECO:0000313" key="2">
    <source>
        <dbReference type="EMBL" id="HER43983.1"/>
    </source>
</evidence>
<protein>
    <submittedName>
        <fullName evidence="2">Uncharacterized protein</fullName>
    </submittedName>
</protein>
<sequence length="72" mass="8403">MFRKKLSAKNIGLFMACLFLFFAVYSCTNDKMDIANPVEETETIELDPRITETGQMHNEIVLRFILEVVPRY</sequence>
<name>A0A7V2F3X8_UNCEI</name>
<reference evidence="2" key="1">
    <citation type="journal article" date="2020" name="mSystems">
        <title>Genome- and Community-Level Interaction Insights into Carbon Utilization and Element Cycling Functions of Hydrothermarchaeota in Hydrothermal Sediment.</title>
        <authorList>
            <person name="Zhou Z."/>
            <person name="Liu Y."/>
            <person name="Xu W."/>
            <person name="Pan J."/>
            <person name="Luo Z.H."/>
            <person name="Li M."/>
        </authorList>
    </citation>
    <scope>NUCLEOTIDE SEQUENCE [LARGE SCALE GENOMIC DNA]</scope>
    <source>
        <strain evidence="2">SpSt-1233</strain>
    </source>
</reference>
<comment type="caution">
    <text evidence="2">The sequence shown here is derived from an EMBL/GenBank/DDBJ whole genome shotgun (WGS) entry which is preliminary data.</text>
</comment>
<dbReference type="PROSITE" id="PS51257">
    <property type="entry name" value="PROKAR_LIPOPROTEIN"/>
    <property type="match status" value="1"/>
</dbReference>
<dbReference type="Proteomes" id="UP000886069">
    <property type="component" value="Unassembled WGS sequence"/>
</dbReference>
<keyword evidence="1" id="KW-0732">Signal</keyword>
<dbReference type="AlphaFoldDB" id="A0A7V2F3X8"/>
<feature type="non-terminal residue" evidence="2">
    <location>
        <position position="72"/>
    </location>
</feature>
<dbReference type="EMBL" id="DSEC01000420">
    <property type="protein sequence ID" value="HER43983.1"/>
    <property type="molecule type" value="Genomic_DNA"/>
</dbReference>
<organism evidence="2">
    <name type="scientific">Eiseniibacteriota bacterium</name>
    <dbReference type="NCBI Taxonomy" id="2212470"/>
    <lineage>
        <taxon>Bacteria</taxon>
        <taxon>Candidatus Eiseniibacteriota</taxon>
    </lineage>
</organism>
<feature type="signal peptide" evidence="1">
    <location>
        <begin position="1"/>
        <end position="28"/>
    </location>
</feature>
<feature type="chain" id="PRO_5031362067" evidence="1">
    <location>
        <begin position="29"/>
        <end position="72"/>
    </location>
</feature>
<gene>
    <name evidence="2" type="ORF">ENO08_05945</name>
</gene>
<evidence type="ECO:0000256" key="1">
    <source>
        <dbReference type="SAM" id="SignalP"/>
    </source>
</evidence>
<accession>A0A7V2F3X8</accession>